<dbReference type="Proteomes" id="UP000198538">
    <property type="component" value="Unassembled WGS sequence"/>
</dbReference>
<dbReference type="AlphaFoldDB" id="A0A1G5KXF2"/>
<keyword evidence="2" id="KW-1185">Reference proteome</keyword>
<reference evidence="2" key="1">
    <citation type="submission" date="2016-10" db="EMBL/GenBank/DDBJ databases">
        <authorList>
            <person name="Varghese N."/>
            <person name="Submissions S."/>
        </authorList>
    </citation>
    <scope>NUCLEOTIDE SEQUENCE [LARGE SCALE GENOMIC DNA]</scope>
    <source>
        <strain evidence="2">BL9</strain>
    </source>
</reference>
<organism evidence="1 2">
    <name type="scientific">Paenibacillus polysaccharolyticus</name>
    <dbReference type="NCBI Taxonomy" id="582692"/>
    <lineage>
        <taxon>Bacteria</taxon>
        <taxon>Bacillati</taxon>
        <taxon>Bacillota</taxon>
        <taxon>Bacilli</taxon>
        <taxon>Bacillales</taxon>
        <taxon>Paenibacillaceae</taxon>
        <taxon>Paenibacillus</taxon>
    </lineage>
</organism>
<proteinExistence type="predicted"/>
<name>A0A1G5KXF2_9BACL</name>
<gene>
    <name evidence="1" type="ORF">SAMN05720606_117148</name>
</gene>
<evidence type="ECO:0000313" key="1">
    <source>
        <dbReference type="EMBL" id="SCZ05034.1"/>
    </source>
</evidence>
<protein>
    <submittedName>
        <fullName evidence="1">Uncharacterized protein</fullName>
    </submittedName>
</protein>
<sequence>MLRFECGQIYVSLGLKIKVGDVGNGTNSILPVN</sequence>
<dbReference type="EMBL" id="FMVM01000017">
    <property type="protein sequence ID" value="SCZ05034.1"/>
    <property type="molecule type" value="Genomic_DNA"/>
</dbReference>
<accession>A0A1G5KXF2</accession>
<evidence type="ECO:0000313" key="2">
    <source>
        <dbReference type="Proteomes" id="UP000198538"/>
    </source>
</evidence>